<dbReference type="GO" id="GO:0016020">
    <property type="term" value="C:membrane"/>
    <property type="evidence" value="ECO:0007669"/>
    <property type="project" value="UniProtKB-SubCell"/>
</dbReference>
<evidence type="ECO:0000256" key="4">
    <source>
        <dbReference type="ARBA" id="ARBA00022989"/>
    </source>
</evidence>
<dbReference type="Pfam" id="PF23487">
    <property type="entry name" value="Ig_TMEM132_6th"/>
    <property type="match status" value="1"/>
</dbReference>
<feature type="domain" description="Transmembrane protein TMEM132 fifth" evidence="13">
    <location>
        <begin position="494"/>
        <end position="629"/>
    </location>
</feature>
<evidence type="ECO:0000259" key="13">
    <source>
        <dbReference type="Pfam" id="PF23486"/>
    </source>
</evidence>
<evidence type="ECO:0000259" key="10">
    <source>
        <dbReference type="Pfam" id="PF16070"/>
    </source>
</evidence>
<dbReference type="PANTHER" id="PTHR13388:SF23">
    <property type="entry name" value="TRANSMEMBRANE PROTEIN 132C"/>
    <property type="match status" value="1"/>
</dbReference>
<evidence type="ECO:0000259" key="8">
    <source>
        <dbReference type="Pfam" id="PF15705"/>
    </source>
</evidence>
<comment type="caution">
    <text evidence="15">The sequence shown here is derived from an EMBL/GenBank/DDBJ whole genome shotgun (WGS) entry which is preliminary data.</text>
</comment>
<comment type="subcellular location">
    <subcellularLocation>
        <location evidence="1">Membrane</location>
        <topology evidence="1">Single-pass type I membrane protein</topology>
    </subcellularLocation>
</comment>
<dbReference type="InterPro" id="IPR031435">
    <property type="entry name" value="TMEM132_N"/>
</dbReference>
<dbReference type="Pfam" id="PF16070">
    <property type="entry name" value="Ig_TMEM132_4th"/>
    <property type="match status" value="1"/>
</dbReference>
<keyword evidence="3 7" id="KW-0812">Transmembrane</keyword>
<protein>
    <submittedName>
        <fullName evidence="15">T132C protein</fullName>
    </submittedName>
</protein>
<evidence type="ECO:0000256" key="5">
    <source>
        <dbReference type="ARBA" id="ARBA00023136"/>
    </source>
</evidence>
<dbReference type="PANTHER" id="PTHR13388">
    <property type="entry name" value="DETONATOR, ISOFORM E"/>
    <property type="match status" value="1"/>
</dbReference>
<feature type="domain" description="Transmembrane protein TMEM132 N-terminal" evidence="8">
    <location>
        <begin position="13"/>
        <end position="75"/>
    </location>
</feature>
<dbReference type="InterPro" id="IPR026307">
    <property type="entry name" value="TMEM132"/>
</dbReference>
<feature type="domain" description="Transmembrane protein TMEM132 sixth" evidence="14">
    <location>
        <begin position="631"/>
        <end position="745"/>
    </location>
</feature>
<evidence type="ECO:0000256" key="2">
    <source>
        <dbReference type="ARBA" id="ARBA00006166"/>
    </source>
</evidence>
<keyword evidence="5 7" id="KW-0472">Membrane</keyword>
<feature type="domain" description="Transmembrane protein TMEM132 cohesin-like" evidence="11">
    <location>
        <begin position="246"/>
        <end position="392"/>
    </location>
</feature>
<dbReference type="InterPro" id="IPR055423">
    <property type="entry name" value="Ig_TMEM132_5th"/>
</dbReference>
<reference evidence="15" key="1">
    <citation type="journal article" date="2021" name="Cell">
        <title>Tracing the genetic footprints of vertebrate landing in non-teleost ray-finned fishes.</title>
        <authorList>
            <person name="Bi X."/>
            <person name="Wang K."/>
            <person name="Yang L."/>
            <person name="Pan H."/>
            <person name="Jiang H."/>
            <person name="Wei Q."/>
            <person name="Fang M."/>
            <person name="Yu H."/>
            <person name="Zhu C."/>
            <person name="Cai Y."/>
            <person name="He Y."/>
            <person name="Gan X."/>
            <person name="Zeng H."/>
            <person name="Yu D."/>
            <person name="Zhu Y."/>
            <person name="Jiang H."/>
            <person name="Qiu Q."/>
            <person name="Yang H."/>
            <person name="Zhang Y.E."/>
            <person name="Wang W."/>
            <person name="Zhu M."/>
            <person name="He S."/>
            <person name="Zhang G."/>
        </authorList>
    </citation>
    <scope>NUCLEOTIDE SEQUENCE</scope>
    <source>
        <strain evidence="15">Allg_001</strain>
    </source>
</reference>
<keyword evidence="4 7" id="KW-1133">Transmembrane helix</keyword>
<feature type="domain" description="Transmembrane protein family 132 fourth" evidence="10">
    <location>
        <begin position="394"/>
        <end position="491"/>
    </location>
</feature>
<dbReference type="Pfam" id="PF23486">
    <property type="entry name" value="Ig_TMEM132_5th"/>
    <property type="match status" value="1"/>
</dbReference>
<evidence type="ECO:0000256" key="7">
    <source>
        <dbReference type="SAM" id="Phobius"/>
    </source>
</evidence>
<feature type="compositionally biased region" description="Polar residues" evidence="6">
    <location>
        <begin position="793"/>
        <end position="802"/>
    </location>
</feature>
<dbReference type="InterPro" id="IPR055424">
    <property type="entry name" value="Ig_TMEM132_6th"/>
</dbReference>
<sequence length="1061" mass="118040">MKSPSSFPVNLPVSYQITNANSFFFLKEISQDIMRNSSMQIHTEPFVILKTSQPPVISASYGPLSVEQTVPLHFMQTADLFRTSTKFTFDWKIQSYILTQKVYSSAPKMRILFYISGRDWEAQGTEGAMDDLPCVIVYAFWQTQEVRSSCSIKGDLGICVAELEPVLSWFSPASETTTRERPDQSEGNSVELYYTARPNANGGCSSEDVKKWGRTEQYESDDGSVTPMQRIGSVRLFQVPQSEAYLTQLKLGEAIVVQTSSKPLKKTDIATFYVFVSSGSAVDKFILRAVVKKNVSFLNARPSNSVLWEINLQEGEQENDGTITMLCQKKFIYLTVREPEGSLVEILQLDFEAEELSGHAESQGVTWQLEYPGSAKAIDEGVMPIYTTRRDFVGLAPLVMDTEILNTAVLTGKKVMVPVRVVAVEEDSSATDVSDFADCRSSDDDVLKVSDRCDYVFVNGKEMRGKVRIAVNFFYGYLSAQLEMTVWIPRLPLQIEVSDTELSQIKGWRVPISTSKRPSWESDEEEEDRKGRGCMLQYQHALVRVFTHFVAEQSDPREQMAYFLGPDWQVDITELVRYFLKVEDPRIARLQAGRILAGRDVGVTTIQVLSPLSDSILAEKTVTVLDDKVAITELGVQLVTGLSLSLQLSPGSNRAIVATTTTQELLHSPKQEAQISSWIQFSDGSMSPLDIYDSSYYMLSVTSLDEAVVSVRQDPPERFPVVLAEGEGQGAAVKVEMVISEVCQKSKRKSTLAVGSGSVRVNFHPSTRRNKEDRTSDYGNDGEELENKKNVRKQMTPSQGMTGTDGRFYGSSLSDREESAMRKITTTAKSVVRDVAMGSISSGAGWDHSNIIGYTNFPSQVDVPRNNGAEVESDLAQTPRSLTDLEIGMYALLGVFCLAILVFLLNCVSYVLKFRRKQAPVQGQDTVSHMHDWVWLGTDAELVMNMPGTPSQHEKHNTTVIDIGLGLENGANLVSGAVQQTDPMCGSMQSIRAKHKNESLNSPTTKRKRVKFTTFTSISLDNRLPSTDSALKDHEMDIKWVGQEENCVESKVVNGELLDHL</sequence>
<feature type="region of interest" description="Disordered" evidence="6">
    <location>
        <begin position="760"/>
        <end position="816"/>
    </location>
</feature>
<feature type="domain" description="Transmembrane protein TMEM132 C-terminal" evidence="9">
    <location>
        <begin position="856"/>
        <end position="940"/>
    </location>
</feature>
<gene>
    <name evidence="15" type="primary">Tmem132c_2</name>
    <name evidence="15" type="ORF">GTO95_0009633</name>
</gene>
<evidence type="ECO:0000313" key="15">
    <source>
        <dbReference type="EMBL" id="MBN3322495.1"/>
    </source>
</evidence>
<dbReference type="InterPro" id="IPR055421">
    <property type="entry name" value="TMEM132_3rd"/>
</dbReference>
<dbReference type="Pfam" id="PF23039">
    <property type="entry name" value="TMEM132_3rd"/>
    <property type="match status" value="1"/>
</dbReference>
<accession>A0A8J7P1V8</accession>
<evidence type="ECO:0000259" key="9">
    <source>
        <dbReference type="Pfam" id="PF15706"/>
    </source>
</evidence>
<dbReference type="InterPro" id="IPR031436">
    <property type="entry name" value="TMEM132_C"/>
</dbReference>
<proteinExistence type="inferred from homology"/>
<dbReference type="InterPro" id="IPR055422">
    <property type="entry name" value="Ig_TMEM132_2nd"/>
</dbReference>
<evidence type="ECO:0000259" key="11">
    <source>
        <dbReference type="Pfam" id="PF23039"/>
    </source>
</evidence>
<feature type="domain" description="Transmembrane protein TMEM132 second Ig-like" evidence="12">
    <location>
        <begin position="92"/>
        <end position="230"/>
    </location>
</feature>
<feature type="non-terminal residue" evidence="15">
    <location>
        <position position="1"/>
    </location>
</feature>
<dbReference type="AlphaFoldDB" id="A0A8J7P1V8"/>
<dbReference type="Pfam" id="PF15705">
    <property type="entry name" value="TMEM132_N"/>
    <property type="match status" value="1"/>
</dbReference>
<evidence type="ECO:0000259" key="14">
    <source>
        <dbReference type="Pfam" id="PF23487"/>
    </source>
</evidence>
<evidence type="ECO:0000256" key="1">
    <source>
        <dbReference type="ARBA" id="ARBA00004479"/>
    </source>
</evidence>
<dbReference type="Proteomes" id="UP000736164">
    <property type="component" value="Unassembled WGS sequence"/>
</dbReference>
<name>A0A8J7P1V8_ATRSP</name>
<dbReference type="EMBL" id="JAAWVO010060415">
    <property type="protein sequence ID" value="MBN3322495.1"/>
    <property type="molecule type" value="Genomic_DNA"/>
</dbReference>
<comment type="similarity">
    <text evidence="2">Belongs to the TMEM132 family.</text>
</comment>
<evidence type="ECO:0000256" key="6">
    <source>
        <dbReference type="SAM" id="MobiDB-lite"/>
    </source>
</evidence>
<dbReference type="Pfam" id="PF23481">
    <property type="entry name" value="Ig_TMEM132_2nd"/>
    <property type="match status" value="1"/>
</dbReference>
<feature type="transmembrane region" description="Helical" evidence="7">
    <location>
        <begin position="887"/>
        <end position="912"/>
    </location>
</feature>
<feature type="non-terminal residue" evidence="15">
    <location>
        <position position="1061"/>
    </location>
</feature>
<organism evidence="15 16">
    <name type="scientific">Atractosteus spatula</name>
    <name type="common">Alligator gar</name>
    <name type="synonym">Lepisosteus spatula</name>
    <dbReference type="NCBI Taxonomy" id="7917"/>
    <lineage>
        <taxon>Eukaryota</taxon>
        <taxon>Metazoa</taxon>
        <taxon>Chordata</taxon>
        <taxon>Craniata</taxon>
        <taxon>Vertebrata</taxon>
        <taxon>Euteleostomi</taxon>
        <taxon>Actinopterygii</taxon>
        <taxon>Neopterygii</taxon>
        <taxon>Holostei</taxon>
        <taxon>Semionotiformes</taxon>
        <taxon>Lepisosteidae</taxon>
        <taxon>Atractosteus</taxon>
    </lineage>
</organism>
<evidence type="ECO:0000313" key="16">
    <source>
        <dbReference type="Proteomes" id="UP000736164"/>
    </source>
</evidence>
<keyword evidence="16" id="KW-1185">Reference proteome</keyword>
<evidence type="ECO:0000259" key="12">
    <source>
        <dbReference type="Pfam" id="PF23481"/>
    </source>
</evidence>
<evidence type="ECO:0000256" key="3">
    <source>
        <dbReference type="ARBA" id="ARBA00022692"/>
    </source>
</evidence>
<dbReference type="Pfam" id="PF15706">
    <property type="entry name" value="TMEM132_C"/>
    <property type="match status" value="1"/>
</dbReference>
<dbReference type="InterPro" id="IPR031437">
    <property type="entry name" value="Ig_TMEM132_4th"/>
</dbReference>